<dbReference type="Proteomes" id="UP000078348">
    <property type="component" value="Unassembled WGS sequence"/>
</dbReference>
<gene>
    <name evidence="2" type="ORF">AV274_4251</name>
</gene>
<feature type="region of interest" description="Disordered" evidence="1">
    <location>
        <begin position="283"/>
        <end position="404"/>
    </location>
</feature>
<dbReference type="GO" id="GO:0005634">
    <property type="term" value="C:nucleus"/>
    <property type="evidence" value="ECO:0007669"/>
    <property type="project" value="TreeGrafter"/>
</dbReference>
<sequence length="404" mass="47316">MNRIVIKGLSSAFKAPFLANRSISVVGNGVSGVLGRSFSNAAGDKKKEAAPARTPVDPEVMRKARDFSIPIEQLSSPEERYRRITVLNRKPYQMSSSVLNKYFKLCKEEDDFQNLQKLLCFLDMKKYVLNPIAIYNLVNALLTFKTPTDVYNIIVVHPVIMEKCDKNTFNLIINKCVESGHELDIPKVVRLSYPKWSSDASFLDHALEVLVHAKRLGSAYTLAMSFPPKFAPASAPVLEAMLNEAVNAKDRRRAEGLYLLLKKNWNVDKPYEIMGEPERPYLKAKKEKKSEEKAEEKAEEKKEKAEEKMAEEKKEEKKHEEKKEEKKHEKHEEKKHEKHEEKKHEKHEEKKHEEKKEEKKHEKHEEKKHEKHEEKKHEEKKEEKKHEKHEGKEEKHEKHEKKHN</sequence>
<dbReference type="AlphaFoldDB" id="A0A196SAM4"/>
<feature type="compositionally biased region" description="Basic and acidic residues" evidence="1">
    <location>
        <begin position="288"/>
        <end position="397"/>
    </location>
</feature>
<dbReference type="PANTHER" id="PTHR36562:SF5">
    <property type="entry name" value="SERINE_ARGININE REPETITIVE MATRIX 2"/>
    <property type="match status" value="1"/>
</dbReference>
<proteinExistence type="predicted"/>
<evidence type="ECO:0000256" key="1">
    <source>
        <dbReference type="SAM" id="MobiDB-lite"/>
    </source>
</evidence>
<name>A0A196SAM4_BLAHN</name>
<comment type="caution">
    <text evidence="2">The sequence shown here is derived from an EMBL/GenBank/DDBJ whole genome shotgun (WGS) entry which is preliminary data.</text>
</comment>
<accession>A0A196SAM4</accession>
<organism evidence="2 3">
    <name type="scientific">Blastocystis sp. subtype 1 (strain ATCC 50177 / NandII)</name>
    <dbReference type="NCBI Taxonomy" id="478820"/>
    <lineage>
        <taxon>Eukaryota</taxon>
        <taxon>Sar</taxon>
        <taxon>Stramenopiles</taxon>
        <taxon>Bigyra</taxon>
        <taxon>Opalozoa</taxon>
        <taxon>Opalinata</taxon>
        <taxon>Blastocystidae</taxon>
        <taxon>Blastocystis</taxon>
    </lineage>
</organism>
<reference evidence="2 3" key="1">
    <citation type="submission" date="2016-05" db="EMBL/GenBank/DDBJ databases">
        <title>Nuclear genome of Blastocystis sp. subtype 1 NandII.</title>
        <authorList>
            <person name="Gentekaki E."/>
            <person name="Curtis B."/>
            <person name="Stairs C."/>
            <person name="Eme L."/>
            <person name="Herman E."/>
            <person name="Klimes V."/>
            <person name="Arias M.C."/>
            <person name="Elias M."/>
            <person name="Hilliou F."/>
            <person name="Klute M."/>
            <person name="Malik S.-B."/>
            <person name="Pightling A."/>
            <person name="Rachubinski R."/>
            <person name="Salas D."/>
            <person name="Schlacht A."/>
            <person name="Suga H."/>
            <person name="Archibald J."/>
            <person name="Ball S.G."/>
            <person name="Clark G."/>
            <person name="Dacks J."/>
            <person name="Van Der Giezen M."/>
            <person name="Tsaousis A."/>
            <person name="Roger A."/>
        </authorList>
    </citation>
    <scope>NUCLEOTIDE SEQUENCE [LARGE SCALE GENOMIC DNA]</scope>
    <source>
        <strain evidence="3">ATCC 50177 / NandII</strain>
    </source>
</reference>
<dbReference type="InterPro" id="IPR051372">
    <property type="entry name" value="CWC21"/>
</dbReference>
<dbReference type="PANTHER" id="PTHR36562">
    <property type="entry name" value="SERINE/ARGININE REPETITIVE MATRIX 2"/>
    <property type="match status" value="1"/>
</dbReference>
<dbReference type="EMBL" id="LXWW01000289">
    <property type="protein sequence ID" value="OAO14073.1"/>
    <property type="molecule type" value="Genomic_DNA"/>
</dbReference>
<evidence type="ECO:0000313" key="3">
    <source>
        <dbReference type="Proteomes" id="UP000078348"/>
    </source>
</evidence>
<keyword evidence="3" id="KW-1185">Reference proteome</keyword>
<evidence type="ECO:0000313" key="2">
    <source>
        <dbReference type="EMBL" id="OAO14073.1"/>
    </source>
</evidence>
<protein>
    <submittedName>
        <fullName evidence="2">Dek1-calpain-like protein</fullName>
    </submittedName>
</protein>